<comment type="caution">
    <text evidence="2">The sequence shown here is derived from an EMBL/GenBank/DDBJ whole genome shotgun (WGS) entry which is preliminary data.</text>
</comment>
<accession>A0A7J9BU85</accession>
<proteinExistence type="predicted"/>
<evidence type="ECO:0000256" key="1">
    <source>
        <dbReference type="SAM" id="MobiDB-lite"/>
    </source>
</evidence>
<feature type="region of interest" description="Disordered" evidence="1">
    <location>
        <begin position="1"/>
        <end position="64"/>
    </location>
</feature>
<dbReference type="EMBL" id="JABEZY010000006">
    <property type="protein sequence ID" value="MBA0739743.1"/>
    <property type="molecule type" value="Genomic_DNA"/>
</dbReference>
<reference evidence="2 3" key="1">
    <citation type="journal article" date="2019" name="Genome Biol. Evol.">
        <title>Insights into the evolution of the New World diploid cottons (Gossypium, subgenus Houzingenia) based on genome sequencing.</title>
        <authorList>
            <person name="Grover C.E."/>
            <person name="Arick M.A. 2nd"/>
            <person name="Thrash A."/>
            <person name="Conover J.L."/>
            <person name="Sanders W.S."/>
            <person name="Peterson D.G."/>
            <person name="Frelichowski J.E."/>
            <person name="Scheffler J.A."/>
            <person name="Scheffler B.E."/>
            <person name="Wendel J.F."/>
        </authorList>
    </citation>
    <scope>NUCLEOTIDE SEQUENCE [LARGE SCALE GENOMIC DNA]</scope>
    <source>
        <strain evidence="2">5</strain>
        <tissue evidence="2">Leaf</tissue>
    </source>
</reference>
<dbReference type="OrthoDB" id="1002495at2759"/>
<sequence length="100" mass="10384">MMVNELSSPLVSGGCVDGIKAPRCTGASSPKGPSAKGRRASEKISVGRGGKKLNNSLRGHGSHFKMSGNLRVPLSDSINSTVDLIASHLEIETNKGILLT</sequence>
<feature type="compositionally biased region" description="Polar residues" evidence="1">
    <location>
        <begin position="1"/>
        <end position="10"/>
    </location>
</feature>
<dbReference type="Proteomes" id="UP000593579">
    <property type="component" value="Unassembled WGS sequence"/>
</dbReference>
<gene>
    <name evidence="2" type="ORF">Gogos_012980</name>
</gene>
<evidence type="ECO:0000313" key="3">
    <source>
        <dbReference type="Proteomes" id="UP000593579"/>
    </source>
</evidence>
<organism evidence="2 3">
    <name type="scientific">Gossypium gossypioides</name>
    <name type="common">Mexican cotton</name>
    <name type="synonym">Selera gossypioides</name>
    <dbReference type="NCBI Taxonomy" id="34282"/>
    <lineage>
        <taxon>Eukaryota</taxon>
        <taxon>Viridiplantae</taxon>
        <taxon>Streptophyta</taxon>
        <taxon>Embryophyta</taxon>
        <taxon>Tracheophyta</taxon>
        <taxon>Spermatophyta</taxon>
        <taxon>Magnoliopsida</taxon>
        <taxon>eudicotyledons</taxon>
        <taxon>Gunneridae</taxon>
        <taxon>Pentapetalae</taxon>
        <taxon>rosids</taxon>
        <taxon>malvids</taxon>
        <taxon>Malvales</taxon>
        <taxon>Malvaceae</taxon>
        <taxon>Malvoideae</taxon>
        <taxon>Gossypium</taxon>
    </lineage>
</organism>
<evidence type="ECO:0000313" key="2">
    <source>
        <dbReference type="EMBL" id="MBA0739743.1"/>
    </source>
</evidence>
<keyword evidence="3" id="KW-1185">Reference proteome</keyword>
<protein>
    <submittedName>
        <fullName evidence="2">Uncharacterized protein</fullName>
    </submittedName>
</protein>
<name>A0A7J9BU85_GOSGO</name>
<dbReference type="AlphaFoldDB" id="A0A7J9BU85"/>